<dbReference type="AlphaFoldDB" id="A0A3N7HWU8"/>
<keyword evidence="5 10" id="KW-0997">Cell inner membrane</keyword>
<name>A0A3N7HWU8_9BURK</name>
<evidence type="ECO:0000313" key="13">
    <source>
        <dbReference type="EMBL" id="RQP26868.1"/>
    </source>
</evidence>
<keyword evidence="4 10" id="KW-1003">Cell membrane</keyword>
<dbReference type="SUPFAM" id="SSF158544">
    <property type="entry name" value="GspK insert domain-like"/>
    <property type="match status" value="1"/>
</dbReference>
<dbReference type="OrthoDB" id="5293133at2"/>
<dbReference type="Gene3D" id="1.10.150.320">
    <property type="entry name" value="Photosystem II 12 kDa extrinsic protein"/>
    <property type="match status" value="1"/>
</dbReference>
<keyword evidence="6" id="KW-0812">Transmembrane</keyword>
<feature type="domain" description="T2SS protein K second SAM-like" evidence="11">
    <location>
        <begin position="201"/>
        <end position="247"/>
    </location>
</feature>
<dbReference type="GO" id="GO:0005886">
    <property type="term" value="C:plasma membrane"/>
    <property type="evidence" value="ECO:0007669"/>
    <property type="project" value="UniProtKB-SubCell"/>
</dbReference>
<dbReference type="PIRSF" id="PIRSF002786">
    <property type="entry name" value="XcpX"/>
    <property type="match status" value="1"/>
</dbReference>
<dbReference type="InterPro" id="IPR005628">
    <property type="entry name" value="GspK"/>
</dbReference>
<dbReference type="PANTHER" id="PTHR38831:SF1">
    <property type="entry name" value="TYPE II SECRETION SYSTEM PROTEIN K-RELATED"/>
    <property type="match status" value="1"/>
</dbReference>
<dbReference type="InterPro" id="IPR049179">
    <property type="entry name" value="T2SSK_SAM-like_2nd"/>
</dbReference>
<dbReference type="NCBIfam" id="NF037980">
    <property type="entry name" value="T2SS_GspK"/>
    <property type="match status" value="1"/>
</dbReference>
<keyword evidence="9 10" id="KW-0472">Membrane</keyword>
<dbReference type="InterPro" id="IPR010994">
    <property type="entry name" value="RuvA_2-like"/>
</dbReference>
<reference evidence="13 14" key="1">
    <citation type="submission" date="2018-08" db="EMBL/GenBank/DDBJ databases">
        <authorList>
            <person name="Khan S.A."/>
            <person name="Jeon C.O."/>
            <person name="Chun B.H."/>
            <person name="Jeong S.E."/>
        </authorList>
    </citation>
    <scope>NUCLEOTIDE SEQUENCE [LARGE SCALE GENOMIC DNA]</scope>
    <source>
        <strain evidence="13 14">S-16</strain>
    </source>
</reference>
<dbReference type="Pfam" id="PF21687">
    <property type="entry name" value="T2SSK_1st"/>
    <property type="match status" value="1"/>
</dbReference>
<sequence length="306" mass="33188">MLTAMIIVALIATLAASMVWQQWRAVQIEVAERSRMQSSWILSGALDWAKLILKEDAKSGGPDHLGEPWAVPLAEARLSTFLAADKDNTDEGGPEAFLSGSITDVQSRYNLRNLVDNTGKIDATQVAAFKNLLRAVNVGEGVADRIADGLRQAIAPMANGGSQNGPLMPREVSQLTWLGIDDDSIKLMKSYVTILPVPTPVNANTASAEALLAAIPGLDRGTAQRIVQSRQRNPFKSPKDVLDLVPEAVRANTTATQVNVSSSFFEVRGRLRLSDRVLEESSLVERQGTTIVTLSRQRENSRDSSE</sequence>
<proteinExistence type="inferred from homology"/>
<evidence type="ECO:0000256" key="6">
    <source>
        <dbReference type="ARBA" id="ARBA00022692"/>
    </source>
</evidence>
<evidence type="ECO:0000256" key="3">
    <source>
        <dbReference type="ARBA" id="ARBA00022448"/>
    </source>
</evidence>
<dbReference type="EMBL" id="QUSW01000001">
    <property type="protein sequence ID" value="RQP26868.1"/>
    <property type="molecule type" value="Genomic_DNA"/>
</dbReference>
<dbReference type="Proteomes" id="UP000267464">
    <property type="component" value="Unassembled WGS sequence"/>
</dbReference>
<dbReference type="SUPFAM" id="SSF54523">
    <property type="entry name" value="Pili subunits"/>
    <property type="match status" value="1"/>
</dbReference>
<evidence type="ECO:0000256" key="8">
    <source>
        <dbReference type="ARBA" id="ARBA00022989"/>
    </source>
</evidence>
<dbReference type="PANTHER" id="PTHR38831">
    <property type="entry name" value="TYPE II SECRETION SYSTEM PROTEIN K"/>
    <property type="match status" value="1"/>
</dbReference>
<dbReference type="InterPro" id="IPR049031">
    <property type="entry name" value="T2SSK_SAM-like_1st"/>
</dbReference>
<reference evidence="13 14" key="2">
    <citation type="submission" date="2018-12" db="EMBL/GenBank/DDBJ databases">
        <title>Rhizobacter gummiphilus sp. nov., a rubber-degrading bacterium isolated from the soil of a botanical garden in Japan.</title>
        <authorList>
            <person name="Shunsuke S.S."/>
        </authorList>
    </citation>
    <scope>NUCLEOTIDE SEQUENCE [LARGE SCALE GENOMIC DNA]</scope>
    <source>
        <strain evidence="13 14">S-16</strain>
    </source>
</reference>
<evidence type="ECO:0000313" key="14">
    <source>
        <dbReference type="Proteomes" id="UP000267464"/>
    </source>
</evidence>
<comment type="subcellular location">
    <subcellularLocation>
        <location evidence="1 10">Cell inner membrane</location>
    </subcellularLocation>
</comment>
<accession>A0A3N7HWU8</accession>
<keyword evidence="7" id="KW-0653">Protein transport</keyword>
<evidence type="ECO:0000256" key="10">
    <source>
        <dbReference type="PIRNR" id="PIRNR002786"/>
    </source>
</evidence>
<gene>
    <name evidence="13" type="ORF">DZC73_05200</name>
</gene>
<dbReference type="InterPro" id="IPR045584">
    <property type="entry name" value="Pilin-like"/>
</dbReference>
<dbReference type="GO" id="GO:0009306">
    <property type="term" value="P:protein secretion"/>
    <property type="evidence" value="ECO:0007669"/>
    <property type="project" value="InterPro"/>
</dbReference>
<keyword evidence="8" id="KW-1133">Transmembrane helix</keyword>
<evidence type="ECO:0000259" key="11">
    <source>
        <dbReference type="Pfam" id="PF03934"/>
    </source>
</evidence>
<comment type="caution">
    <text evidence="13">The sequence shown here is derived from an EMBL/GenBank/DDBJ whole genome shotgun (WGS) entry which is preliminary data.</text>
</comment>
<dbReference type="InterPro" id="IPR038072">
    <property type="entry name" value="GspK_central_sf"/>
</dbReference>
<dbReference type="SUPFAM" id="SSF47781">
    <property type="entry name" value="RuvA domain 2-like"/>
    <property type="match status" value="1"/>
</dbReference>
<organism evidence="13 14">
    <name type="scientific">Piscinibacter terrae</name>
    <dbReference type="NCBI Taxonomy" id="2496871"/>
    <lineage>
        <taxon>Bacteria</taxon>
        <taxon>Pseudomonadati</taxon>
        <taxon>Pseudomonadota</taxon>
        <taxon>Betaproteobacteria</taxon>
        <taxon>Burkholderiales</taxon>
        <taxon>Sphaerotilaceae</taxon>
        <taxon>Piscinibacter</taxon>
    </lineage>
</organism>
<dbReference type="Pfam" id="PF03934">
    <property type="entry name" value="T2SSK"/>
    <property type="match status" value="1"/>
</dbReference>
<keyword evidence="14" id="KW-1185">Reference proteome</keyword>
<evidence type="ECO:0000256" key="7">
    <source>
        <dbReference type="ARBA" id="ARBA00022927"/>
    </source>
</evidence>
<feature type="domain" description="T2SS protein K first SAM-like" evidence="12">
    <location>
        <begin position="107"/>
        <end position="196"/>
    </location>
</feature>
<evidence type="ECO:0000256" key="4">
    <source>
        <dbReference type="ARBA" id="ARBA00022475"/>
    </source>
</evidence>
<evidence type="ECO:0000256" key="2">
    <source>
        <dbReference type="ARBA" id="ARBA00007246"/>
    </source>
</evidence>
<evidence type="ECO:0000256" key="5">
    <source>
        <dbReference type="ARBA" id="ARBA00022519"/>
    </source>
</evidence>
<evidence type="ECO:0000259" key="12">
    <source>
        <dbReference type="Pfam" id="PF21687"/>
    </source>
</evidence>
<evidence type="ECO:0000256" key="1">
    <source>
        <dbReference type="ARBA" id="ARBA00004533"/>
    </source>
</evidence>
<comment type="similarity">
    <text evidence="2 10">Belongs to the GSP K family.</text>
</comment>
<keyword evidence="3 10" id="KW-0813">Transport</keyword>
<protein>
    <recommendedName>
        <fullName evidence="10">Type II secretion system protein K</fullName>
    </recommendedName>
</protein>
<dbReference type="Gene3D" id="3.30.1300.30">
    <property type="entry name" value="GSPII I/J protein-like"/>
    <property type="match status" value="1"/>
</dbReference>
<evidence type="ECO:0000256" key="9">
    <source>
        <dbReference type="ARBA" id="ARBA00023136"/>
    </source>
</evidence>